<proteinExistence type="predicted"/>
<feature type="compositionally biased region" description="Polar residues" evidence="1">
    <location>
        <begin position="105"/>
        <end position="116"/>
    </location>
</feature>
<dbReference type="Proteomes" id="UP001396334">
    <property type="component" value="Unassembled WGS sequence"/>
</dbReference>
<evidence type="ECO:0000313" key="3">
    <source>
        <dbReference type="Proteomes" id="UP001396334"/>
    </source>
</evidence>
<organism evidence="2 3">
    <name type="scientific">Hibiscus sabdariffa</name>
    <name type="common">roselle</name>
    <dbReference type="NCBI Taxonomy" id="183260"/>
    <lineage>
        <taxon>Eukaryota</taxon>
        <taxon>Viridiplantae</taxon>
        <taxon>Streptophyta</taxon>
        <taxon>Embryophyta</taxon>
        <taxon>Tracheophyta</taxon>
        <taxon>Spermatophyta</taxon>
        <taxon>Magnoliopsida</taxon>
        <taxon>eudicotyledons</taxon>
        <taxon>Gunneridae</taxon>
        <taxon>Pentapetalae</taxon>
        <taxon>rosids</taxon>
        <taxon>malvids</taxon>
        <taxon>Malvales</taxon>
        <taxon>Malvaceae</taxon>
        <taxon>Malvoideae</taxon>
        <taxon>Hibiscus</taxon>
    </lineage>
</organism>
<dbReference type="EMBL" id="JBBPBN010000088">
    <property type="protein sequence ID" value="KAK8981818.1"/>
    <property type="molecule type" value="Genomic_DNA"/>
</dbReference>
<protein>
    <submittedName>
        <fullName evidence="2">Uncharacterized protein</fullName>
    </submittedName>
</protein>
<evidence type="ECO:0000313" key="2">
    <source>
        <dbReference type="EMBL" id="KAK8981818.1"/>
    </source>
</evidence>
<name>A0ABR2P0D3_9ROSI</name>
<sequence length="169" mass="19134">MKMYWQVSENPFMVKTLGSDTNVLEMPSKLPRDYYVHVYLEEVRPYESNAASVEHEMNDEVSVESSKMNAEENIGEPETYDNVSKSSEVMIDSNSDSEDIDYEVSKSTSYESGFTDSDNDLEDDVVSKGVGDTVTKEESHRPNEKGSDEVRVDSDPESGHFDSFHSLYL</sequence>
<comment type="caution">
    <text evidence="2">The sequence shown here is derived from an EMBL/GenBank/DDBJ whole genome shotgun (WGS) entry which is preliminary data.</text>
</comment>
<accession>A0ABR2P0D3</accession>
<feature type="region of interest" description="Disordered" evidence="1">
    <location>
        <begin position="58"/>
        <end position="169"/>
    </location>
</feature>
<evidence type="ECO:0000256" key="1">
    <source>
        <dbReference type="SAM" id="MobiDB-lite"/>
    </source>
</evidence>
<feature type="compositionally biased region" description="Basic and acidic residues" evidence="1">
    <location>
        <begin position="134"/>
        <end position="163"/>
    </location>
</feature>
<reference evidence="2 3" key="1">
    <citation type="journal article" date="2024" name="G3 (Bethesda)">
        <title>Genome assembly of Hibiscus sabdariffa L. provides insights into metabolisms of medicinal natural products.</title>
        <authorList>
            <person name="Kim T."/>
        </authorList>
    </citation>
    <scope>NUCLEOTIDE SEQUENCE [LARGE SCALE GENOMIC DNA]</scope>
    <source>
        <strain evidence="2">TK-2024</strain>
        <tissue evidence="2">Old leaves</tissue>
    </source>
</reference>
<gene>
    <name evidence="2" type="ORF">V6N11_049310</name>
</gene>
<keyword evidence="3" id="KW-1185">Reference proteome</keyword>